<dbReference type="GO" id="GO:0046872">
    <property type="term" value="F:metal ion binding"/>
    <property type="evidence" value="ECO:0007669"/>
    <property type="project" value="UniProtKB-KW"/>
</dbReference>
<dbReference type="OrthoDB" id="9805897at2"/>
<dbReference type="SFLD" id="SFLDF00407">
    <property type="entry name" value="phosphomethylpyrimidine_syntha"/>
    <property type="match status" value="1"/>
</dbReference>
<proteinExistence type="predicted"/>
<name>A0A2Z6B0M6_9BACT</name>
<evidence type="ECO:0000256" key="4">
    <source>
        <dbReference type="ARBA" id="ARBA00022723"/>
    </source>
</evidence>
<evidence type="ECO:0000256" key="2">
    <source>
        <dbReference type="ARBA" id="ARBA00022485"/>
    </source>
</evidence>
<dbReference type="PANTHER" id="PTHR30557:SF1">
    <property type="entry name" value="PHOSPHOMETHYLPYRIMIDINE SYNTHASE, CHLOROPLASTIC"/>
    <property type="match status" value="1"/>
</dbReference>
<accession>A0A2Z6B0M6</accession>
<dbReference type="GO" id="GO:0070284">
    <property type="term" value="F:phosphomethylpyrimidine synthase activity"/>
    <property type="evidence" value="ECO:0007669"/>
    <property type="project" value="UniProtKB-EC"/>
</dbReference>
<evidence type="ECO:0000256" key="9">
    <source>
        <dbReference type="NCBIfam" id="TIGR00190"/>
    </source>
</evidence>
<dbReference type="GO" id="GO:0009228">
    <property type="term" value="P:thiamine biosynthetic process"/>
    <property type="evidence" value="ECO:0007669"/>
    <property type="project" value="UniProtKB-UniRule"/>
</dbReference>
<dbReference type="Gene3D" id="3.20.20.540">
    <property type="entry name" value="Radical SAM ThiC family, central domain"/>
    <property type="match status" value="1"/>
</dbReference>
<keyword evidence="3" id="KW-0949">S-adenosyl-L-methionine</keyword>
<dbReference type="RefSeq" id="WP_126379699.1">
    <property type="nucleotide sequence ID" value="NZ_AP017378.1"/>
</dbReference>
<keyword evidence="11" id="KW-1185">Reference proteome</keyword>
<dbReference type="KEGG" id="dfl:DFE_2326"/>
<evidence type="ECO:0000313" key="11">
    <source>
        <dbReference type="Proteomes" id="UP000269883"/>
    </source>
</evidence>
<evidence type="ECO:0000256" key="5">
    <source>
        <dbReference type="ARBA" id="ARBA00022833"/>
    </source>
</evidence>
<evidence type="ECO:0000256" key="1">
    <source>
        <dbReference type="ARBA" id="ARBA00001966"/>
    </source>
</evidence>
<organism evidence="10 11">
    <name type="scientific">Desulfovibrio ferrophilus</name>
    <dbReference type="NCBI Taxonomy" id="241368"/>
    <lineage>
        <taxon>Bacteria</taxon>
        <taxon>Pseudomonadati</taxon>
        <taxon>Thermodesulfobacteriota</taxon>
        <taxon>Desulfovibrionia</taxon>
        <taxon>Desulfovibrionales</taxon>
        <taxon>Desulfovibrionaceae</taxon>
        <taxon>Desulfovibrio</taxon>
    </lineage>
</organism>
<comment type="cofactor">
    <cofactor evidence="1">
        <name>[4Fe-4S] cluster</name>
        <dbReference type="ChEBI" id="CHEBI:49883"/>
    </cofactor>
</comment>
<keyword evidence="6" id="KW-0408">Iron</keyword>
<evidence type="ECO:0000256" key="8">
    <source>
        <dbReference type="ARBA" id="ARBA00023239"/>
    </source>
</evidence>
<keyword evidence="8" id="KW-0456">Lyase</keyword>
<dbReference type="Pfam" id="PF01964">
    <property type="entry name" value="ThiC_Rad_SAM"/>
    <property type="match status" value="1"/>
</dbReference>
<evidence type="ECO:0000256" key="6">
    <source>
        <dbReference type="ARBA" id="ARBA00023004"/>
    </source>
</evidence>
<evidence type="ECO:0000313" key="10">
    <source>
        <dbReference type="EMBL" id="BBD09052.1"/>
    </source>
</evidence>
<evidence type="ECO:0000256" key="7">
    <source>
        <dbReference type="ARBA" id="ARBA00023014"/>
    </source>
</evidence>
<keyword evidence="7" id="KW-0411">Iron-sulfur</keyword>
<reference evidence="10 11" key="1">
    <citation type="journal article" date="2018" name="Sci. Adv.">
        <title>Multi-heme cytochromes provide a pathway for survival in energy-limited environments.</title>
        <authorList>
            <person name="Deng X."/>
            <person name="Dohmae N."/>
            <person name="Nealson K.H."/>
            <person name="Hashimoto K."/>
            <person name="Okamoto A."/>
        </authorList>
    </citation>
    <scope>NUCLEOTIDE SEQUENCE [LARGE SCALE GENOMIC DNA]</scope>
    <source>
        <strain evidence="10 11">IS5</strain>
    </source>
</reference>
<dbReference type="EMBL" id="AP017378">
    <property type="protein sequence ID" value="BBD09052.1"/>
    <property type="molecule type" value="Genomic_DNA"/>
</dbReference>
<dbReference type="SFLD" id="SFLDG01114">
    <property type="entry name" value="phosphomethylpyrimidine_syntha"/>
    <property type="match status" value="1"/>
</dbReference>
<dbReference type="PANTHER" id="PTHR30557">
    <property type="entry name" value="THIAMINE BIOSYNTHESIS PROTEIN THIC"/>
    <property type="match status" value="1"/>
</dbReference>
<dbReference type="NCBIfam" id="NF009895">
    <property type="entry name" value="PRK13352.1"/>
    <property type="match status" value="1"/>
</dbReference>
<evidence type="ECO:0000256" key="3">
    <source>
        <dbReference type="ARBA" id="ARBA00022691"/>
    </source>
</evidence>
<dbReference type="EC" id="4.1.99.17" evidence="9"/>
<gene>
    <name evidence="10" type="ORF">DFE_2326</name>
</gene>
<dbReference type="NCBIfam" id="TIGR00190">
    <property type="entry name" value="thiC"/>
    <property type="match status" value="1"/>
</dbReference>
<keyword evidence="4" id="KW-0479">Metal-binding</keyword>
<protein>
    <recommendedName>
        <fullName evidence="9">Phosphomethylpyrimidine synthase</fullName>
        <ecNumber evidence="9">4.1.99.17</ecNumber>
    </recommendedName>
</protein>
<keyword evidence="2" id="KW-0004">4Fe-4S</keyword>
<dbReference type="AlphaFoldDB" id="A0A2Z6B0M6"/>
<sequence length="421" mass="45279">MPTNPILEQLLNEHLPALAKTEALEESVITEAIKNGTMVLLANPAHKNVQPTLIGQPASVKVNANIGTSPFVEEPSREIKKLHLAEAAGAHAVMDLSTGGDLDTIRKEMLAATRLPLGTVPLYGCAQRRVKAGAHAASFTADGLFEEIENQAKQGVDFITVHCGVTRRASQLIDSADRMLGVVSRGGSMTVRYMKETGNENPLYEQYDRLLEISAKHNLTLSLGDGMRPGAGVDAGDTAQWDEVVTLAELTRRAWDAGVQVMIEGPGHVPLHLVQAQIQGIKQLCMGAPLYVLGPLVTDSAPGYDHIAGAIGGALAAWFGADFLCYLTPAEHLTLPDGKDVYAGVMASRIAAQAAENALGRPLAVARDLDISQARADLDWNKMADLALDPPMVRHRREDHKDREECAMCGEFCAVKMLKDF</sequence>
<dbReference type="InterPro" id="IPR002817">
    <property type="entry name" value="ThiC/BzaA/B"/>
</dbReference>
<dbReference type="Proteomes" id="UP000269883">
    <property type="component" value="Chromosome"/>
</dbReference>
<dbReference type="SFLD" id="SFLDS00113">
    <property type="entry name" value="Radical_SAM_Phosphomethylpyrim"/>
    <property type="match status" value="1"/>
</dbReference>
<keyword evidence="5" id="KW-0862">Zinc</keyword>
<dbReference type="GO" id="GO:0051539">
    <property type="term" value="F:4 iron, 4 sulfur cluster binding"/>
    <property type="evidence" value="ECO:0007669"/>
    <property type="project" value="UniProtKB-KW"/>
</dbReference>
<dbReference type="InterPro" id="IPR038521">
    <property type="entry name" value="ThiC/Bza_core_dom"/>
</dbReference>